<dbReference type="InterPro" id="IPR021247">
    <property type="entry name" value="DUF2785"/>
</dbReference>
<keyword evidence="2" id="KW-1185">Reference proteome</keyword>
<name>A0A974P981_9BACL</name>
<dbReference type="Pfam" id="PF10978">
    <property type="entry name" value="DUF2785"/>
    <property type="match status" value="1"/>
</dbReference>
<accession>A0A974P981</accession>
<protein>
    <submittedName>
        <fullName evidence="1">DUF2785 domain-containing protein</fullName>
    </submittedName>
</protein>
<evidence type="ECO:0000313" key="1">
    <source>
        <dbReference type="EMBL" id="QQZ59431.1"/>
    </source>
</evidence>
<dbReference type="Proteomes" id="UP000595841">
    <property type="component" value="Chromosome"/>
</dbReference>
<dbReference type="KEGG" id="pson:JI735_22625"/>
<organism evidence="1 2">
    <name type="scientific">Paenibacillus sonchi</name>
    <dbReference type="NCBI Taxonomy" id="373687"/>
    <lineage>
        <taxon>Bacteria</taxon>
        <taxon>Bacillati</taxon>
        <taxon>Bacillota</taxon>
        <taxon>Bacilli</taxon>
        <taxon>Bacillales</taxon>
        <taxon>Paenibacillaceae</taxon>
        <taxon>Paenibacillus</taxon>
        <taxon>Paenibacillus sonchi group</taxon>
    </lineage>
</organism>
<dbReference type="AlphaFoldDB" id="A0A974P981"/>
<dbReference type="RefSeq" id="WP_039839344.1">
    <property type="nucleotide sequence ID" value="NZ_CP068595.1"/>
</dbReference>
<dbReference type="EMBL" id="CP068595">
    <property type="protein sequence ID" value="QQZ59431.1"/>
    <property type="molecule type" value="Genomic_DNA"/>
</dbReference>
<evidence type="ECO:0000313" key="2">
    <source>
        <dbReference type="Proteomes" id="UP000595841"/>
    </source>
</evidence>
<reference evidence="1 2" key="1">
    <citation type="submission" date="2021-01" db="EMBL/GenBank/DDBJ databases">
        <title>Whole genome sequence of Paenibacillus sonchi LMG 24727 for comparative genomics.</title>
        <authorList>
            <person name="Lee G."/>
            <person name="Kim M.-J."/>
            <person name="Lim K."/>
            <person name="Shin J.-H."/>
        </authorList>
    </citation>
    <scope>NUCLEOTIDE SEQUENCE [LARGE SCALE GENOMIC DNA]</scope>
    <source>
        <strain evidence="1 2">LMG 24727</strain>
    </source>
</reference>
<proteinExistence type="predicted"/>
<gene>
    <name evidence="1" type="ORF">JI735_22625</name>
</gene>
<sequence length="287" mass="32939">MNNIRARLMNDLQRIEAERYRLRKGEEVQDFICLMLEYIGDPQSELRDGLIYPTFYAWILEQRLLSSDELRAVLAVLLDEQHLFHGIGGQGDETVFTRTFTVLVIGLIIQRHREQPFLDAAGFRQLKAALLRYYAEEKDLRGYVEEGGWAHSAAHGADAIDELVQCPESGEPVQLEVLEAVRGMLQNGVYLFREEEDERMATIVDTMILRNLLARERIAEWISSLAACGSQPRSNSQYINRINSKNFVRALYFRRDSEYFGKKLQEALLAAELKMNKFAAETGDSVQ</sequence>